<evidence type="ECO:0000256" key="2">
    <source>
        <dbReference type="SAM" id="Phobius"/>
    </source>
</evidence>
<dbReference type="Proteomes" id="UP000185544">
    <property type="component" value="Chromosome"/>
</dbReference>
<accession>A0A1L6MW82</accession>
<evidence type="ECO:0000256" key="1">
    <source>
        <dbReference type="SAM" id="MobiDB-lite"/>
    </source>
</evidence>
<feature type="domain" description="GYF" evidence="3">
    <location>
        <begin position="106"/>
        <end position="155"/>
    </location>
</feature>
<gene>
    <name evidence="4" type="ORF">BCY86_03295</name>
</gene>
<keyword evidence="2" id="KW-0472">Membrane</keyword>
<dbReference type="InterPro" id="IPR049806">
    <property type="entry name" value="MasK-like_C"/>
</dbReference>
<keyword evidence="2" id="KW-0812">Transmembrane</keyword>
<dbReference type="STRING" id="1882918.BCY86_03295"/>
<sequence>MVVKEPRAGDRTTVFPTKKPNFEPTSPSLPKRGQPPRAAQVNTTSVRNPVAPLVGSRIAPPTVRIPKKQTSVRSPFFSAPHPTPRPPHQSPSHPVAPSSSSKLKQWYTVIKGASVGPLTLSELQTKAALSLVHADSLVWREGQEQWLPLHSIQELSPLLAKLQRRANPSLQQEATSRFSSPKSQSIRNVSAQQPAVPISTSPPPFSVQETSPPSSLIPIRKKGMAFSSWLGIALVVFAGAFGVTATQFLFSQKETKGNAPISTPPSFSSPPVAPKASTHPLSSPSSNLLDQIPPPPLVSSPTKTRVKEESHPVHTRNTKEKQGRAPPSPSTSSDLFKGSGSLGVTASNSSGPLTHQFSGPLTTDQLNEIVAAHKLSIRRNCWERLGSDLPSAKIVIKVVIGPRGQVQQTTATGDNSVVAQCITKSVRSWKFPASGETTTVDIPFSFARQ</sequence>
<protein>
    <recommendedName>
        <fullName evidence="3">GYF domain-containing protein</fullName>
    </recommendedName>
</protein>
<feature type="compositionally biased region" description="Polar residues" evidence="1">
    <location>
        <begin position="342"/>
        <end position="351"/>
    </location>
</feature>
<organism evidence="4 5">
    <name type="scientific">Pajaroellobacter abortibovis</name>
    <dbReference type="NCBI Taxonomy" id="1882918"/>
    <lineage>
        <taxon>Bacteria</taxon>
        <taxon>Pseudomonadati</taxon>
        <taxon>Myxococcota</taxon>
        <taxon>Polyangia</taxon>
        <taxon>Polyangiales</taxon>
        <taxon>Polyangiaceae</taxon>
    </lineage>
</organism>
<feature type="compositionally biased region" description="Low complexity" evidence="1">
    <location>
        <begin position="90"/>
        <end position="101"/>
    </location>
</feature>
<dbReference type="Pfam" id="PF14237">
    <property type="entry name" value="GYF_2"/>
    <property type="match status" value="1"/>
</dbReference>
<keyword evidence="5" id="KW-1185">Reference proteome</keyword>
<feature type="region of interest" description="Disordered" evidence="1">
    <location>
        <begin position="256"/>
        <end position="351"/>
    </location>
</feature>
<feature type="compositionally biased region" description="Basic and acidic residues" evidence="1">
    <location>
        <begin position="1"/>
        <end position="10"/>
    </location>
</feature>
<evidence type="ECO:0000313" key="5">
    <source>
        <dbReference type="Proteomes" id="UP000185544"/>
    </source>
</evidence>
<feature type="compositionally biased region" description="Polar residues" evidence="1">
    <location>
        <begin position="279"/>
        <end position="289"/>
    </location>
</feature>
<dbReference type="InterPro" id="IPR025640">
    <property type="entry name" value="GYF_2"/>
</dbReference>
<dbReference type="EMBL" id="CP016908">
    <property type="protein sequence ID" value="APR99809.1"/>
    <property type="molecule type" value="Genomic_DNA"/>
</dbReference>
<name>A0A1L6MW82_9BACT</name>
<evidence type="ECO:0000313" key="4">
    <source>
        <dbReference type="EMBL" id="APR99809.1"/>
    </source>
</evidence>
<dbReference type="KEGG" id="pabo:BCY86_03295"/>
<feature type="transmembrane region" description="Helical" evidence="2">
    <location>
        <begin position="229"/>
        <end position="250"/>
    </location>
</feature>
<reference evidence="4 5" key="1">
    <citation type="submission" date="2016-08" db="EMBL/GenBank/DDBJ databases">
        <title>Identification and validation of antigenic proteins from Pajaroellobacter abortibovis using de-novo genome sequence assembly and reverse vaccinology.</title>
        <authorList>
            <person name="Welly B.T."/>
            <person name="Miller M.R."/>
            <person name="Stott J.L."/>
            <person name="Blanchard M.T."/>
            <person name="Islas-Trejo A.D."/>
            <person name="O'Rourke S.M."/>
            <person name="Young A.E."/>
            <person name="Medrano J.F."/>
            <person name="Van Eenennaam A.L."/>
        </authorList>
    </citation>
    <scope>NUCLEOTIDE SEQUENCE [LARGE SCALE GENOMIC DNA]</scope>
    <source>
        <strain evidence="4 5">BTF92-0548A/99-0131</strain>
    </source>
</reference>
<feature type="region of interest" description="Disordered" evidence="1">
    <location>
        <begin position="1"/>
        <end position="101"/>
    </location>
</feature>
<feature type="region of interest" description="Disordered" evidence="1">
    <location>
        <begin position="170"/>
        <end position="214"/>
    </location>
</feature>
<proteinExistence type="predicted"/>
<evidence type="ECO:0000259" key="3">
    <source>
        <dbReference type="Pfam" id="PF14237"/>
    </source>
</evidence>
<keyword evidence="2" id="KW-1133">Transmembrane helix</keyword>
<dbReference type="NCBIfam" id="NF033768">
    <property type="entry name" value="myxo_SS_tail"/>
    <property type="match status" value="1"/>
</dbReference>
<dbReference type="AlphaFoldDB" id="A0A1L6MW82"/>
<feature type="compositionally biased region" description="Polar residues" evidence="1">
    <location>
        <begin position="170"/>
        <end position="193"/>
    </location>
</feature>
<feature type="compositionally biased region" description="Basic and acidic residues" evidence="1">
    <location>
        <begin position="305"/>
        <end position="323"/>
    </location>
</feature>